<dbReference type="GO" id="GO:0005886">
    <property type="term" value="C:plasma membrane"/>
    <property type="evidence" value="ECO:0007669"/>
    <property type="project" value="UniProtKB-SubCell"/>
</dbReference>
<feature type="transmembrane region" description="Helical" evidence="9">
    <location>
        <begin position="180"/>
        <end position="198"/>
    </location>
</feature>
<dbReference type="GO" id="GO:0016887">
    <property type="term" value="F:ATP hydrolysis activity"/>
    <property type="evidence" value="ECO:0007669"/>
    <property type="project" value="InterPro"/>
</dbReference>
<dbReference type="RefSeq" id="WP_111436194.1">
    <property type="nucleotide sequence ID" value="NZ_JACIGG010000008.1"/>
</dbReference>
<evidence type="ECO:0000256" key="5">
    <source>
        <dbReference type="ARBA" id="ARBA00022741"/>
    </source>
</evidence>
<dbReference type="CDD" id="cd07346">
    <property type="entry name" value="ABC_6TM_exporters"/>
    <property type="match status" value="1"/>
</dbReference>
<comment type="caution">
    <text evidence="12">The sequence shown here is derived from an EMBL/GenBank/DDBJ whole genome shotgun (WGS) entry which is preliminary data.</text>
</comment>
<organism evidence="12 13">
    <name type="scientific">Rhodobium orientis</name>
    <dbReference type="NCBI Taxonomy" id="34017"/>
    <lineage>
        <taxon>Bacteria</taxon>
        <taxon>Pseudomonadati</taxon>
        <taxon>Pseudomonadota</taxon>
        <taxon>Alphaproteobacteria</taxon>
        <taxon>Hyphomicrobiales</taxon>
        <taxon>Rhodobiaceae</taxon>
        <taxon>Rhodobium</taxon>
    </lineage>
</organism>
<dbReference type="InterPro" id="IPR011527">
    <property type="entry name" value="ABC1_TM_dom"/>
</dbReference>
<proteinExistence type="inferred from homology"/>
<dbReference type="FunFam" id="3.40.50.300:FF:000287">
    <property type="entry name" value="Multidrug ABC transporter ATP-binding protein"/>
    <property type="match status" value="1"/>
</dbReference>
<dbReference type="InterPro" id="IPR003439">
    <property type="entry name" value="ABC_transporter-like_ATP-bd"/>
</dbReference>
<comment type="similarity">
    <text evidence="2">Belongs to the ABC transporter superfamily.</text>
</comment>
<evidence type="ECO:0000256" key="7">
    <source>
        <dbReference type="ARBA" id="ARBA00022989"/>
    </source>
</evidence>
<dbReference type="InterPro" id="IPR003593">
    <property type="entry name" value="AAA+_ATPase"/>
</dbReference>
<evidence type="ECO:0000313" key="12">
    <source>
        <dbReference type="EMBL" id="RAI25000.1"/>
    </source>
</evidence>
<feature type="domain" description="ABC transporter" evidence="10">
    <location>
        <begin position="356"/>
        <end position="589"/>
    </location>
</feature>
<keyword evidence="13" id="KW-1185">Reference proteome</keyword>
<accession>A0A327JF31</accession>
<dbReference type="SUPFAM" id="SSF90123">
    <property type="entry name" value="ABC transporter transmembrane region"/>
    <property type="match status" value="1"/>
</dbReference>
<protein>
    <submittedName>
        <fullName evidence="12">ABC transporter</fullName>
    </submittedName>
</protein>
<feature type="domain" description="ABC transmembrane type-1" evidence="11">
    <location>
        <begin position="50"/>
        <end position="325"/>
    </location>
</feature>
<feature type="transmembrane region" description="Helical" evidence="9">
    <location>
        <begin position="77"/>
        <end position="99"/>
    </location>
</feature>
<dbReference type="AlphaFoldDB" id="A0A327JF31"/>
<keyword evidence="5" id="KW-0547">Nucleotide-binding</keyword>
<name>A0A327JF31_9HYPH</name>
<reference evidence="12 13" key="1">
    <citation type="submission" date="2017-07" db="EMBL/GenBank/DDBJ databases">
        <title>Draft Genome Sequences of Select Purple Nonsulfur Bacteria.</title>
        <authorList>
            <person name="Lasarre B."/>
            <person name="Mckinlay J.B."/>
        </authorList>
    </citation>
    <scope>NUCLEOTIDE SEQUENCE [LARGE SCALE GENOMIC DNA]</scope>
    <source>
        <strain evidence="12 13">DSM 11290</strain>
    </source>
</reference>
<dbReference type="PANTHER" id="PTHR24221">
    <property type="entry name" value="ATP-BINDING CASSETTE SUB-FAMILY B"/>
    <property type="match status" value="1"/>
</dbReference>
<evidence type="ECO:0000256" key="6">
    <source>
        <dbReference type="ARBA" id="ARBA00022840"/>
    </source>
</evidence>
<dbReference type="GO" id="GO:0005524">
    <property type="term" value="F:ATP binding"/>
    <property type="evidence" value="ECO:0007669"/>
    <property type="project" value="UniProtKB-KW"/>
</dbReference>
<dbReference type="EMBL" id="NPEV01000059">
    <property type="protein sequence ID" value="RAI25000.1"/>
    <property type="molecule type" value="Genomic_DNA"/>
</dbReference>
<dbReference type="PANTHER" id="PTHR24221:SF397">
    <property type="entry name" value="ABC TRANSPORTER, ATP-BINDING TRANSMEMBRANE PROTEIN"/>
    <property type="match status" value="1"/>
</dbReference>
<dbReference type="InterPro" id="IPR017871">
    <property type="entry name" value="ABC_transporter-like_CS"/>
</dbReference>
<dbReference type="PROSITE" id="PS00211">
    <property type="entry name" value="ABC_TRANSPORTER_1"/>
    <property type="match status" value="1"/>
</dbReference>
<dbReference type="OrthoDB" id="9806127at2"/>
<dbReference type="InterPro" id="IPR039421">
    <property type="entry name" value="Type_1_exporter"/>
</dbReference>
<evidence type="ECO:0000313" key="13">
    <source>
        <dbReference type="Proteomes" id="UP000249299"/>
    </source>
</evidence>
<sequence length="601" mass="64867">MSDIERTMTGIAPDAGAVRSDLESLKRLWALAGPLRGTVLTGIVYRFAQSFCLGLGFGTAILLVTDLLKDDFTPTTGWALTMTALASLSLFGQLLFGFLSSKITWFAAFDLGAELRLAMLDRLRRLPLGFHLSRNRGDTVTMLTSDMQMVENFMLDGLPRIAEAFGLPIAILIFLAFQDWVVALAALASILVAVPVYLKASRRLAELGIRRQDMQAAAAARMIEFVQGIAVIRAFNRLAKGAEDFRAALQTFRDLSVRMVLRLTLPLVGFGLILMLGVPLILFAAGWRWLGGEIGAATAITACMLIYATYGPLLSLIAVMEATRMADASLTRMDRILTAQPLPEAAAPKEPDGFDIAFDDLSFGYGETPVLKRLTFTVPERTMTAIVGPSGAGKSTVLNLLPRFWDVGGGAIRIGGVDIREMSSERLSRLITVVFQDVYLFSGTIFDNIAFGKASATQDEVEAAAKAAQAHAFIEALPDGYRTRVGEGGASLSGGERQRVSIARAILKDAPIVLLDEATAAIDPTNERALQAALAALVAEKTLIVVAHKLSTVRAADDILVLDEGRIVERGGHDDLVAGSGLYASLWRHWTEAANWRIGHK</sequence>
<keyword evidence="7 9" id="KW-1133">Transmembrane helix</keyword>
<evidence type="ECO:0000256" key="3">
    <source>
        <dbReference type="ARBA" id="ARBA00022448"/>
    </source>
</evidence>
<keyword evidence="3" id="KW-0813">Transport</keyword>
<gene>
    <name evidence="12" type="ORF">CH339_20200</name>
</gene>
<feature type="transmembrane region" description="Helical" evidence="9">
    <location>
        <begin position="296"/>
        <end position="319"/>
    </location>
</feature>
<dbReference type="InterPro" id="IPR036640">
    <property type="entry name" value="ABC1_TM_sf"/>
</dbReference>
<feature type="transmembrane region" description="Helical" evidence="9">
    <location>
        <begin position="43"/>
        <end position="65"/>
    </location>
</feature>
<dbReference type="PROSITE" id="PS50893">
    <property type="entry name" value="ABC_TRANSPORTER_2"/>
    <property type="match status" value="1"/>
</dbReference>
<dbReference type="Pfam" id="PF00664">
    <property type="entry name" value="ABC_membrane"/>
    <property type="match status" value="1"/>
</dbReference>
<dbReference type="GO" id="GO:0140359">
    <property type="term" value="F:ABC-type transporter activity"/>
    <property type="evidence" value="ECO:0007669"/>
    <property type="project" value="InterPro"/>
</dbReference>
<dbReference type="SMART" id="SM00382">
    <property type="entry name" value="AAA"/>
    <property type="match status" value="1"/>
</dbReference>
<evidence type="ECO:0000256" key="2">
    <source>
        <dbReference type="ARBA" id="ARBA00005417"/>
    </source>
</evidence>
<dbReference type="Proteomes" id="UP000249299">
    <property type="component" value="Unassembled WGS sequence"/>
</dbReference>
<dbReference type="InterPro" id="IPR027417">
    <property type="entry name" value="P-loop_NTPase"/>
</dbReference>
<evidence type="ECO:0000256" key="8">
    <source>
        <dbReference type="ARBA" id="ARBA00023136"/>
    </source>
</evidence>
<feature type="transmembrane region" description="Helical" evidence="9">
    <location>
        <begin position="263"/>
        <end position="290"/>
    </location>
</feature>
<feature type="transmembrane region" description="Helical" evidence="9">
    <location>
        <begin position="157"/>
        <end position="174"/>
    </location>
</feature>
<dbReference type="Pfam" id="PF00005">
    <property type="entry name" value="ABC_tran"/>
    <property type="match status" value="1"/>
</dbReference>
<evidence type="ECO:0000259" key="11">
    <source>
        <dbReference type="PROSITE" id="PS50929"/>
    </source>
</evidence>
<dbReference type="Gene3D" id="3.40.50.300">
    <property type="entry name" value="P-loop containing nucleotide triphosphate hydrolases"/>
    <property type="match status" value="1"/>
</dbReference>
<evidence type="ECO:0000256" key="4">
    <source>
        <dbReference type="ARBA" id="ARBA00022692"/>
    </source>
</evidence>
<dbReference type="SUPFAM" id="SSF52540">
    <property type="entry name" value="P-loop containing nucleoside triphosphate hydrolases"/>
    <property type="match status" value="1"/>
</dbReference>
<keyword evidence="6" id="KW-0067">ATP-binding</keyword>
<comment type="subcellular location">
    <subcellularLocation>
        <location evidence="1">Cell membrane</location>
        <topology evidence="1">Multi-pass membrane protein</topology>
    </subcellularLocation>
</comment>
<evidence type="ECO:0000256" key="9">
    <source>
        <dbReference type="SAM" id="Phobius"/>
    </source>
</evidence>
<dbReference type="Gene3D" id="1.20.1560.10">
    <property type="entry name" value="ABC transporter type 1, transmembrane domain"/>
    <property type="match status" value="1"/>
</dbReference>
<evidence type="ECO:0000256" key="1">
    <source>
        <dbReference type="ARBA" id="ARBA00004651"/>
    </source>
</evidence>
<keyword evidence="4 9" id="KW-0812">Transmembrane</keyword>
<keyword evidence="8 9" id="KW-0472">Membrane</keyword>
<dbReference type="GO" id="GO:0034040">
    <property type="term" value="F:ATPase-coupled lipid transmembrane transporter activity"/>
    <property type="evidence" value="ECO:0007669"/>
    <property type="project" value="TreeGrafter"/>
</dbReference>
<dbReference type="PROSITE" id="PS50929">
    <property type="entry name" value="ABC_TM1F"/>
    <property type="match status" value="1"/>
</dbReference>
<evidence type="ECO:0000259" key="10">
    <source>
        <dbReference type="PROSITE" id="PS50893"/>
    </source>
</evidence>